<keyword evidence="2" id="KW-1133">Transmembrane helix</keyword>
<proteinExistence type="predicted"/>
<accession>A0A7S3VGH4</accession>
<dbReference type="EMBL" id="HBIO01030919">
    <property type="protein sequence ID" value="CAE0478839.1"/>
    <property type="molecule type" value="Transcribed_RNA"/>
</dbReference>
<feature type="transmembrane region" description="Helical" evidence="2">
    <location>
        <begin position="122"/>
        <end position="141"/>
    </location>
</feature>
<keyword evidence="2" id="KW-0472">Membrane</keyword>
<feature type="region of interest" description="Disordered" evidence="1">
    <location>
        <begin position="1"/>
        <end position="64"/>
    </location>
</feature>
<gene>
    <name evidence="3" type="ORF">CDEB00056_LOCUS23692</name>
</gene>
<reference evidence="3" key="1">
    <citation type="submission" date="2021-01" db="EMBL/GenBank/DDBJ databases">
        <authorList>
            <person name="Corre E."/>
            <person name="Pelletier E."/>
            <person name="Niang G."/>
            <person name="Scheremetjew M."/>
            <person name="Finn R."/>
            <person name="Kale V."/>
            <person name="Holt S."/>
            <person name="Cochrane G."/>
            <person name="Meng A."/>
            <person name="Brown T."/>
            <person name="Cohen L."/>
        </authorList>
    </citation>
    <scope>NUCLEOTIDE SEQUENCE</scope>
    <source>
        <strain evidence="3">MM31A-1</strain>
    </source>
</reference>
<organism evidence="3">
    <name type="scientific">Chaetoceros debilis</name>
    <dbReference type="NCBI Taxonomy" id="122233"/>
    <lineage>
        <taxon>Eukaryota</taxon>
        <taxon>Sar</taxon>
        <taxon>Stramenopiles</taxon>
        <taxon>Ochrophyta</taxon>
        <taxon>Bacillariophyta</taxon>
        <taxon>Coscinodiscophyceae</taxon>
        <taxon>Chaetocerotophycidae</taxon>
        <taxon>Chaetocerotales</taxon>
        <taxon>Chaetocerotaceae</taxon>
        <taxon>Chaetoceros</taxon>
    </lineage>
</organism>
<sequence>MASRGLISRIMSGSNQHSPDLTDAQSSGSPDTPQSPGTGSSSPPAVAVTGESPSSDIIHDDDMTEINLDEADQISGRYISRLERTRNSDGSQLWTAEEEESYEEQRRINLTEELVRIQRTNFIHFSVLCSIPLFLLALVLVNSFQGNEECVGLEGAECQFEQRIFMNAFSKRCICKSFVLEHASTNGA</sequence>
<dbReference type="AlphaFoldDB" id="A0A7S3VGH4"/>
<keyword evidence="2" id="KW-0812">Transmembrane</keyword>
<name>A0A7S3VGH4_9STRA</name>
<evidence type="ECO:0000256" key="1">
    <source>
        <dbReference type="SAM" id="MobiDB-lite"/>
    </source>
</evidence>
<feature type="compositionally biased region" description="Low complexity" evidence="1">
    <location>
        <begin position="25"/>
        <end position="44"/>
    </location>
</feature>
<evidence type="ECO:0000256" key="2">
    <source>
        <dbReference type="SAM" id="Phobius"/>
    </source>
</evidence>
<protein>
    <submittedName>
        <fullName evidence="3">Uncharacterized protein</fullName>
    </submittedName>
</protein>
<evidence type="ECO:0000313" key="3">
    <source>
        <dbReference type="EMBL" id="CAE0478839.1"/>
    </source>
</evidence>